<comment type="caution">
    <text evidence="1">The sequence shown here is derived from an EMBL/GenBank/DDBJ whole genome shotgun (WGS) entry which is preliminary data.</text>
</comment>
<name>A0AAP0NMP2_9MAGN</name>
<accession>A0AAP0NMP2</accession>
<gene>
    <name evidence="1" type="ORF">Scep_019233</name>
</gene>
<sequence>MHREQAHGEPTKGWKSLLGFWSPSRNNSLFTDYLATEVSFYDKMDLLIVLT</sequence>
<proteinExistence type="predicted"/>
<dbReference type="AlphaFoldDB" id="A0AAP0NMP2"/>
<reference evidence="1 2" key="1">
    <citation type="submission" date="2024-01" db="EMBL/GenBank/DDBJ databases">
        <title>Genome assemblies of Stephania.</title>
        <authorList>
            <person name="Yang L."/>
        </authorList>
    </citation>
    <scope>NUCLEOTIDE SEQUENCE [LARGE SCALE GENOMIC DNA]</scope>
    <source>
        <strain evidence="1">JXDWG</strain>
        <tissue evidence="1">Leaf</tissue>
    </source>
</reference>
<evidence type="ECO:0000313" key="1">
    <source>
        <dbReference type="EMBL" id="KAK9111714.1"/>
    </source>
</evidence>
<organism evidence="1 2">
    <name type="scientific">Stephania cephalantha</name>
    <dbReference type="NCBI Taxonomy" id="152367"/>
    <lineage>
        <taxon>Eukaryota</taxon>
        <taxon>Viridiplantae</taxon>
        <taxon>Streptophyta</taxon>
        <taxon>Embryophyta</taxon>
        <taxon>Tracheophyta</taxon>
        <taxon>Spermatophyta</taxon>
        <taxon>Magnoliopsida</taxon>
        <taxon>Ranunculales</taxon>
        <taxon>Menispermaceae</taxon>
        <taxon>Menispermoideae</taxon>
        <taxon>Cissampelideae</taxon>
        <taxon>Stephania</taxon>
    </lineage>
</organism>
<dbReference type="Proteomes" id="UP001419268">
    <property type="component" value="Unassembled WGS sequence"/>
</dbReference>
<protein>
    <submittedName>
        <fullName evidence="1">Uncharacterized protein</fullName>
    </submittedName>
</protein>
<evidence type="ECO:0000313" key="2">
    <source>
        <dbReference type="Proteomes" id="UP001419268"/>
    </source>
</evidence>
<keyword evidence="2" id="KW-1185">Reference proteome</keyword>
<dbReference type="EMBL" id="JBBNAG010000008">
    <property type="protein sequence ID" value="KAK9111714.1"/>
    <property type="molecule type" value="Genomic_DNA"/>
</dbReference>